<keyword evidence="4" id="KW-1185">Reference proteome</keyword>
<evidence type="ECO:0000256" key="1">
    <source>
        <dbReference type="PROSITE-ProRule" id="PRU00325"/>
    </source>
</evidence>
<dbReference type="EnsemblMetazoa" id="G13457.2">
    <property type="protein sequence ID" value="G13457.2:cds"/>
    <property type="gene ID" value="G13457"/>
</dbReference>
<dbReference type="InterPro" id="IPR007527">
    <property type="entry name" value="Znf_SWIM"/>
</dbReference>
<sequence>MDSGTFDSMKVNDLQEFLAKRGITTTNLRKKDLLQLCEAVKSLDLPVDPDFARQSTAVDLKQKLSSLPISDPFVDENFTNDFSEVPTNFTLFDIFNYLLHKTSDYDKKKLRAYKSCEDYRLFIDGHVESLTFNKCGDAEVCLFRAKVKPTQKDKTYCCTKFYQLWFAIKKSTGEVTSAYCTCIGGMDGACRHVSAALYELEAYEIKSVTDGENKWMKRPRSHDCPVPIKILKIVKANCCFLHSSGVFIVACLVDDFNECAQTDILF</sequence>
<dbReference type="Proteomes" id="UP000005408">
    <property type="component" value="Unassembled WGS sequence"/>
</dbReference>
<dbReference type="PANTHER" id="PTHR47526">
    <property type="entry name" value="ATP-DEPENDENT DNA HELICASE"/>
    <property type="match status" value="1"/>
</dbReference>
<protein>
    <recommendedName>
        <fullName evidence="2">SWIM-type domain-containing protein</fullName>
    </recommendedName>
</protein>
<evidence type="ECO:0000259" key="2">
    <source>
        <dbReference type="PROSITE" id="PS50966"/>
    </source>
</evidence>
<evidence type="ECO:0000313" key="4">
    <source>
        <dbReference type="Proteomes" id="UP000005408"/>
    </source>
</evidence>
<keyword evidence="1" id="KW-0862">Zinc</keyword>
<evidence type="ECO:0000313" key="3">
    <source>
        <dbReference type="EnsemblMetazoa" id="G13457.2:cds"/>
    </source>
</evidence>
<dbReference type="PANTHER" id="PTHR47526:SF3">
    <property type="entry name" value="PHD-TYPE DOMAIN-CONTAINING PROTEIN"/>
    <property type="match status" value="1"/>
</dbReference>
<feature type="domain" description="SWIM-type" evidence="2">
    <location>
        <begin position="162"/>
        <end position="201"/>
    </location>
</feature>
<keyword evidence="1" id="KW-0479">Metal-binding</keyword>
<dbReference type="GO" id="GO:0008270">
    <property type="term" value="F:zinc ion binding"/>
    <property type="evidence" value="ECO:0007669"/>
    <property type="project" value="UniProtKB-KW"/>
</dbReference>
<keyword evidence="1" id="KW-0863">Zinc-finger</keyword>
<dbReference type="PROSITE" id="PS50966">
    <property type="entry name" value="ZF_SWIM"/>
    <property type="match status" value="1"/>
</dbReference>
<reference evidence="3" key="1">
    <citation type="submission" date="2022-08" db="UniProtKB">
        <authorList>
            <consortium name="EnsemblMetazoa"/>
        </authorList>
    </citation>
    <scope>IDENTIFICATION</scope>
    <source>
        <strain evidence="3">05x7-T-G4-1.051#20</strain>
    </source>
</reference>
<dbReference type="AlphaFoldDB" id="A0A8W8ID61"/>
<organism evidence="3 4">
    <name type="scientific">Magallana gigas</name>
    <name type="common">Pacific oyster</name>
    <name type="synonym">Crassostrea gigas</name>
    <dbReference type="NCBI Taxonomy" id="29159"/>
    <lineage>
        <taxon>Eukaryota</taxon>
        <taxon>Metazoa</taxon>
        <taxon>Spiralia</taxon>
        <taxon>Lophotrochozoa</taxon>
        <taxon>Mollusca</taxon>
        <taxon>Bivalvia</taxon>
        <taxon>Autobranchia</taxon>
        <taxon>Pteriomorphia</taxon>
        <taxon>Ostreida</taxon>
        <taxon>Ostreoidea</taxon>
        <taxon>Ostreidae</taxon>
        <taxon>Magallana</taxon>
    </lineage>
</organism>
<accession>A0A8W8ID61</accession>
<proteinExistence type="predicted"/>
<name>A0A8W8ID61_MAGGI</name>